<evidence type="ECO:0000313" key="1">
    <source>
        <dbReference type="EMBL" id="OOF39177.1"/>
    </source>
</evidence>
<dbReference type="AlphaFoldDB" id="A0A1V3IFW7"/>
<name>A0A1V3IFW7_9PAST</name>
<organism evidence="1 2">
    <name type="scientific">Rodentibacter mrazii</name>
    <dbReference type="NCBI Taxonomy" id="1908257"/>
    <lineage>
        <taxon>Bacteria</taxon>
        <taxon>Pseudomonadati</taxon>
        <taxon>Pseudomonadota</taxon>
        <taxon>Gammaproteobacteria</taxon>
        <taxon>Pasteurellales</taxon>
        <taxon>Pasteurellaceae</taxon>
        <taxon>Rodentibacter</taxon>
    </lineage>
</organism>
<gene>
    <name evidence="1" type="ORF">BKK47_07350</name>
</gene>
<dbReference type="EMBL" id="MLHG01000044">
    <property type="protein sequence ID" value="OOF39177.1"/>
    <property type="molecule type" value="Genomic_DNA"/>
</dbReference>
<keyword evidence="2" id="KW-1185">Reference proteome</keyword>
<evidence type="ECO:0000313" key="2">
    <source>
        <dbReference type="Proteomes" id="UP000189426"/>
    </source>
</evidence>
<protein>
    <submittedName>
        <fullName evidence="1">Uncharacterized protein</fullName>
    </submittedName>
</protein>
<dbReference type="Proteomes" id="UP000189426">
    <property type="component" value="Unassembled WGS sequence"/>
</dbReference>
<dbReference type="RefSeq" id="WP_077494236.1">
    <property type="nucleotide sequence ID" value="NZ_MLHG01000044.1"/>
</dbReference>
<sequence>MNAQKFGHSVGRFFKKIDRTLSFLPEKPRKVAVAATALAASPVLAGVIISQAKTSNHTDYDIEDTNKSVKEISLLPELLKDGASPEEDGYRDGAEGVGFYANGTRIDTEDDIDTFKYMDEFYEIK</sequence>
<reference evidence="1 2" key="1">
    <citation type="submission" date="2016-10" db="EMBL/GenBank/DDBJ databases">
        <title>Rodentibacter gen. nov. and new species.</title>
        <authorList>
            <person name="Christensen H."/>
        </authorList>
    </citation>
    <scope>NUCLEOTIDE SEQUENCE [LARGE SCALE GENOMIC DNA]</scope>
    <source>
        <strain evidence="1 2">Ppn418</strain>
    </source>
</reference>
<proteinExistence type="predicted"/>
<comment type="caution">
    <text evidence="1">The sequence shown here is derived from an EMBL/GenBank/DDBJ whole genome shotgun (WGS) entry which is preliminary data.</text>
</comment>
<accession>A0A1V3IFW7</accession>